<gene>
    <name evidence="2" type="ORF">WJX75_001163</name>
</gene>
<reference evidence="2 3" key="1">
    <citation type="journal article" date="2024" name="Nat. Commun.">
        <title>Phylogenomics reveals the evolutionary origins of lichenization in chlorophyte algae.</title>
        <authorList>
            <person name="Puginier C."/>
            <person name="Libourel C."/>
            <person name="Otte J."/>
            <person name="Skaloud P."/>
            <person name="Haon M."/>
            <person name="Grisel S."/>
            <person name="Petersen M."/>
            <person name="Berrin J.G."/>
            <person name="Delaux P.M."/>
            <person name="Dal Grande F."/>
            <person name="Keller J."/>
        </authorList>
    </citation>
    <scope>NUCLEOTIDE SEQUENCE [LARGE SCALE GENOMIC DNA]</scope>
    <source>
        <strain evidence="2 3">SAG 216-7</strain>
    </source>
</reference>
<proteinExistence type="predicted"/>
<feature type="region of interest" description="Disordered" evidence="1">
    <location>
        <begin position="58"/>
        <end position="134"/>
    </location>
</feature>
<dbReference type="InterPro" id="IPR046347">
    <property type="entry name" value="bZIP_sf"/>
</dbReference>
<protein>
    <recommendedName>
        <fullName evidence="4">BZIP domain-containing protein</fullName>
    </recommendedName>
</protein>
<evidence type="ECO:0008006" key="4">
    <source>
        <dbReference type="Google" id="ProtNLM"/>
    </source>
</evidence>
<organism evidence="2 3">
    <name type="scientific">Coccomyxa subellipsoidea</name>
    <dbReference type="NCBI Taxonomy" id="248742"/>
    <lineage>
        <taxon>Eukaryota</taxon>
        <taxon>Viridiplantae</taxon>
        <taxon>Chlorophyta</taxon>
        <taxon>core chlorophytes</taxon>
        <taxon>Trebouxiophyceae</taxon>
        <taxon>Trebouxiophyceae incertae sedis</taxon>
        <taxon>Coccomyxaceae</taxon>
        <taxon>Coccomyxa</taxon>
    </lineage>
</organism>
<accession>A0ABR2YPC1</accession>
<evidence type="ECO:0000313" key="2">
    <source>
        <dbReference type="EMBL" id="KAK9908662.1"/>
    </source>
</evidence>
<feature type="compositionally biased region" description="Low complexity" evidence="1">
    <location>
        <begin position="63"/>
        <end position="83"/>
    </location>
</feature>
<evidence type="ECO:0000313" key="3">
    <source>
        <dbReference type="Proteomes" id="UP001491310"/>
    </source>
</evidence>
<feature type="compositionally biased region" description="Basic residues" evidence="1">
    <location>
        <begin position="122"/>
        <end position="132"/>
    </location>
</feature>
<name>A0ABR2YPC1_9CHLO</name>
<dbReference type="CDD" id="cd14686">
    <property type="entry name" value="bZIP"/>
    <property type="match status" value="1"/>
</dbReference>
<dbReference type="EMBL" id="JALJOT010000007">
    <property type="protein sequence ID" value="KAK9908662.1"/>
    <property type="molecule type" value="Genomic_DNA"/>
</dbReference>
<feature type="compositionally biased region" description="Low complexity" evidence="1">
    <location>
        <begin position="177"/>
        <end position="190"/>
    </location>
</feature>
<dbReference type="Gene3D" id="1.20.5.170">
    <property type="match status" value="1"/>
</dbReference>
<evidence type="ECO:0000256" key="1">
    <source>
        <dbReference type="SAM" id="MobiDB-lite"/>
    </source>
</evidence>
<feature type="region of interest" description="Disordered" evidence="1">
    <location>
        <begin position="1"/>
        <end position="40"/>
    </location>
</feature>
<dbReference type="Proteomes" id="UP001491310">
    <property type="component" value="Unassembled WGS sequence"/>
</dbReference>
<comment type="caution">
    <text evidence="2">The sequence shown here is derived from an EMBL/GenBank/DDBJ whole genome shotgun (WGS) entry which is preliminary data.</text>
</comment>
<keyword evidence="3" id="KW-1185">Reference proteome</keyword>
<dbReference type="SUPFAM" id="SSF57959">
    <property type="entry name" value="Leucine zipper domain"/>
    <property type="match status" value="1"/>
</dbReference>
<sequence length="405" mass="44773">MDHTVQQIAEWPRGPPLFNEVCGAPQGSDDAQSQAATNDFAEWTPADLWFGGYTSMLQSSGGQDARASKQSDSQSSQASAAEGASDEKGSKGGKMGFLSRASEKLKRWKNRTPAQQEANKAAQKRYRERKKGQVSELQEQADALAAQVKALEVVTSNNVSLEYSNQALEQQLSSTASPQTKSSAQKTTSSEWGSPEWQSFNDEFISVVENLGTYLRENGVQPDVIDRNTPPEVLAEINKRLLQAMQTCMQALNLGGLKLQRLIDAVTTRRNLASHSGMDGTTGCYRAAKVLNLSEEQVRRGLQYRSHVLQVMDKIYMERDELNRQVRSLLASGSDEGAQQQLPKVLAQLKANLSSEMRAWSEQHFLLFRMLLSPTQGAWLLVESFPMHCDCVAFFNGLQAAFPSE</sequence>
<feature type="region of interest" description="Disordered" evidence="1">
    <location>
        <begin position="172"/>
        <end position="195"/>
    </location>
</feature>